<name>A0ABS9UWA3_9BACT</name>
<keyword evidence="2" id="KW-1185">Reference proteome</keyword>
<dbReference type="PIRSF" id="PIRSF037205">
    <property type="entry name" value="UCP037205"/>
    <property type="match status" value="1"/>
</dbReference>
<comment type="caution">
    <text evidence="1">The sequence shown here is derived from an EMBL/GenBank/DDBJ whole genome shotgun (WGS) entry which is preliminary data.</text>
</comment>
<evidence type="ECO:0000313" key="2">
    <source>
        <dbReference type="Proteomes" id="UP001165489"/>
    </source>
</evidence>
<proteinExistence type="predicted"/>
<dbReference type="Proteomes" id="UP001165489">
    <property type="component" value="Unassembled WGS sequence"/>
</dbReference>
<dbReference type="PANTHER" id="PTHR37463:SF1">
    <property type="entry name" value="DUF2256 DOMAIN-CONTAINING PROTEIN"/>
    <property type="match status" value="1"/>
</dbReference>
<evidence type="ECO:0000313" key="1">
    <source>
        <dbReference type="EMBL" id="MCH7408447.1"/>
    </source>
</evidence>
<protein>
    <submittedName>
        <fullName evidence="1">DUF2256 domain-containing protein</fullName>
    </submittedName>
</protein>
<dbReference type="PANTHER" id="PTHR37463">
    <property type="entry name" value="GSL3115 PROTEIN"/>
    <property type="match status" value="1"/>
</dbReference>
<dbReference type="Pfam" id="PF10013">
    <property type="entry name" value="DUF2256"/>
    <property type="match status" value="1"/>
</dbReference>
<dbReference type="EMBL" id="JAKZGP010000005">
    <property type="protein sequence ID" value="MCH7408447.1"/>
    <property type="molecule type" value="Genomic_DNA"/>
</dbReference>
<organism evidence="1 2">
    <name type="scientific">Belliella filtrata</name>
    <dbReference type="NCBI Taxonomy" id="2923435"/>
    <lineage>
        <taxon>Bacteria</taxon>
        <taxon>Pseudomonadati</taxon>
        <taxon>Bacteroidota</taxon>
        <taxon>Cytophagia</taxon>
        <taxon>Cytophagales</taxon>
        <taxon>Cyclobacteriaceae</taxon>
        <taxon>Belliella</taxon>
    </lineage>
</organism>
<dbReference type="RefSeq" id="WP_241346629.1">
    <property type="nucleotide sequence ID" value="NZ_JAKZGP010000005.1"/>
</dbReference>
<accession>A0ABS9UWA3</accession>
<dbReference type="InterPro" id="IPR017136">
    <property type="entry name" value="UCP037205"/>
</dbReference>
<sequence length="45" mass="5507">MKKEFLPQKICPVCNRPFSWRKKWEKNWDSVTYCSKKCKGNKKVK</sequence>
<gene>
    <name evidence="1" type="ORF">MM239_03500</name>
</gene>
<reference evidence="1" key="1">
    <citation type="submission" date="2022-03" db="EMBL/GenBank/DDBJ databases">
        <title>De novo assembled genomes of Belliella spp. (Cyclobacteriaceae) strains.</title>
        <authorList>
            <person name="Szabo A."/>
            <person name="Korponai K."/>
            <person name="Felfoldi T."/>
        </authorList>
    </citation>
    <scope>NUCLEOTIDE SEQUENCE</scope>
    <source>
        <strain evidence="1">DSM 111904</strain>
    </source>
</reference>